<keyword evidence="2 3" id="KW-0342">GTP-binding</keyword>
<dbReference type="SMART" id="SM00178">
    <property type="entry name" value="SAR"/>
    <property type="match status" value="1"/>
</dbReference>
<dbReference type="SMART" id="SM00177">
    <property type="entry name" value="ARF"/>
    <property type="match status" value="1"/>
</dbReference>
<feature type="binding site" evidence="3">
    <location>
        <begin position="132"/>
        <end position="135"/>
    </location>
    <ligand>
        <name>GTP</name>
        <dbReference type="ChEBI" id="CHEBI:37565"/>
    </ligand>
</feature>
<dbReference type="EMBL" id="JACVVK020000047">
    <property type="protein sequence ID" value="KAK7498933.1"/>
    <property type="molecule type" value="Genomic_DNA"/>
</dbReference>
<accession>A0ABD0LIK1</accession>
<evidence type="ECO:0000313" key="5">
    <source>
        <dbReference type="EMBL" id="KAK7498933.1"/>
    </source>
</evidence>
<evidence type="ECO:0000256" key="3">
    <source>
        <dbReference type="PIRSR" id="PIRSR606689-1"/>
    </source>
</evidence>
<keyword evidence="4" id="KW-0732">Signal</keyword>
<dbReference type="Pfam" id="PF00025">
    <property type="entry name" value="Arf"/>
    <property type="match status" value="1"/>
</dbReference>
<feature type="signal peptide" evidence="4">
    <location>
        <begin position="1"/>
        <end position="19"/>
    </location>
</feature>
<feature type="chain" id="PRO_5044842364" description="ADP-ribosylation factor" evidence="4">
    <location>
        <begin position="20"/>
        <end position="189"/>
    </location>
</feature>
<dbReference type="Proteomes" id="UP001519460">
    <property type="component" value="Unassembled WGS sequence"/>
</dbReference>
<evidence type="ECO:0000256" key="4">
    <source>
        <dbReference type="SAM" id="SignalP"/>
    </source>
</evidence>
<reference evidence="5 6" key="1">
    <citation type="journal article" date="2023" name="Sci. Data">
        <title>Genome assembly of the Korean intertidal mud-creeper Batillaria attramentaria.</title>
        <authorList>
            <person name="Patra A.K."/>
            <person name="Ho P.T."/>
            <person name="Jun S."/>
            <person name="Lee S.J."/>
            <person name="Kim Y."/>
            <person name="Won Y.J."/>
        </authorList>
    </citation>
    <scope>NUCLEOTIDE SEQUENCE [LARGE SCALE GENOMIC DNA]</scope>
    <source>
        <strain evidence="5">Wonlab-2016</strain>
    </source>
</reference>
<dbReference type="InterPro" id="IPR006689">
    <property type="entry name" value="Small_GTPase_ARF/SAR"/>
</dbReference>
<dbReference type="InterPro" id="IPR024156">
    <property type="entry name" value="Small_GTPase_ARF"/>
</dbReference>
<name>A0ABD0LIK1_9CAEN</name>
<evidence type="ECO:0000256" key="1">
    <source>
        <dbReference type="ARBA" id="ARBA00022741"/>
    </source>
</evidence>
<comment type="caution">
    <text evidence="5">The sequence shown here is derived from an EMBL/GenBank/DDBJ whole genome shotgun (WGS) entry which is preliminary data.</text>
</comment>
<proteinExistence type="predicted"/>
<dbReference type="GO" id="GO:0005525">
    <property type="term" value="F:GTP binding"/>
    <property type="evidence" value="ECO:0007669"/>
    <property type="project" value="UniProtKB-KW"/>
</dbReference>
<gene>
    <name evidence="5" type="ORF">BaRGS_00009742</name>
</gene>
<protein>
    <recommendedName>
        <fullName evidence="7">ADP-ribosylation factor</fullName>
    </recommendedName>
</protein>
<dbReference type="InterPro" id="IPR027417">
    <property type="entry name" value="P-loop_NTPase"/>
</dbReference>
<evidence type="ECO:0008006" key="7">
    <source>
        <dbReference type="Google" id="ProtNLM"/>
    </source>
</evidence>
<evidence type="ECO:0000256" key="2">
    <source>
        <dbReference type="ARBA" id="ARBA00023134"/>
    </source>
</evidence>
<feature type="binding site" evidence="3">
    <location>
        <position position="71"/>
    </location>
    <ligand>
        <name>GTP</name>
        <dbReference type="ChEBI" id="CHEBI:37565"/>
    </ligand>
</feature>
<dbReference type="Gene3D" id="3.40.50.300">
    <property type="entry name" value="P-loop containing nucleotide triphosphate hydrolases"/>
    <property type="match status" value="1"/>
</dbReference>
<organism evidence="5 6">
    <name type="scientific">Batillaria attramentaria</name>
    <dbReference type="NCBI Taxonomy" id="370345"/>
    <lineage>
        <taxon>Eukaryota</taxon>
        <taxon>Metazoa</taxon>
        <taxon>Spiralia</taxon>
        <taxon>Lophotrochozoa</taxon>
        <taxon>Mollusca</taxon>
        <taxon>Gastropoda</taxon>
        <taxon>Caenogastropoda</taxon>
        <taxon>Sorbeoconcha</taxon>
        <taxon>Cerithioidea</taxon>
        <taxon>Batillariidae</taxon>
        <taxon>Batillaria</taxon>
    </lineage>
</organism>
<sequence>MGCLLSRLLFNSLPSLCHILVAGLDSVGKKTVMCRLKPDILAPAENELLYYRWVTVDIIPRGNVLVECVGGDEKYRRPLYGLFKQSRNTCKKGILYVVDSSDRERIAECREELDSLLDGDQMRGVPVVVLANKQDLPGAMSVEELEEELQLSRMTDRLCGIYWTCAAKGKGVSGGLYELIRLVNQSQQR</sequence>
<dbReference type="SUPFAM" id="SSF52540">
    <property type="entry name" value="P-loop containing nucleoside triphosphate hydrolases"/>
    <property type="match status" value="1"/>
</dbReference>
<keyword evidence="1 3" id="KW-0547">Nucleotide-binding</keyword>
<evidence type="ECO:0000313" key="6">
    <source>
        <dbReference type="Proteomes" id="UP001519460"/>
    </source>
</evidence>
<keyword evidence="6" id="KW-1185">Reference proteome</keyword>
<dbReference type="AlphaFoldDB" id="A0ABD0LIK1"/>
<dbReference type="PANTHER" id="PTHR11711">
    <property type="entry name" value="ADP RIBOSYLATION FACTOR-RELATED"/>
    <property type="match status" value="1"/>
</dbReference>
<dbReference type="PROSITE" id="PS51417">
    <property type="entry name" value="ARF"/>
    <property type="match status" value="1"/>
</dbReference>